<sequence>MTPLEEIDLQPGERRGYWKHYAPRKWYKQAKIHGKLNNRRAVILLDTGAEVSILDTTFARELGCLIDTEVTQECVGIRDETYYTVGRTKIKITLAGNLYPVNLTSMVKIDPGRTWDVSLRPDRKALRLWVTRDKDWVTTFVKSKIGRRTYLRVTNVGDKTVTLDAHKTLGWWTAADALPQAYGFVQVGSRRYHVWQNLAYGATCEADAAWAPDELDEPEQPLTDRPSYGVPKARLRPRRQKENDHTARQRPVALAAAIAVAAPPDVVLSAANPDAARVKPETAITSDLDRSRLPSPAPEMKPGEDDEDDAVLIHEGSDLFAEDLESEMAVLPDLSLTPEVKIEDLKVGRPTGVEPEEASRQERRLRENIWKRRRPPERTNDPSVEVAVGVPYCRDREEERGRHKTLHRLSTCQRADATDATSDATGE</sequence>
<evidence type="ECO:0000313" key="2">
    <source>
        <dbReference type="EMBL" id="GMF63901.1"/>
    </source>
</evidence>
<dbReference type="GO" id="GO:0006508">
    <property type="term" value="P:proteolysis"/>
    <property type="evidence" value="ECO:0007669"/>
    <property type="project" value="InterPro"/>
</dbReference>
<proteinExistence type="predicted"/>
<organism evidence="2 3">
    <name type="scientific">Phytophthora fragariaefolia</name>
    <dbReference type="NCBI Taxonomy" id="1490495"/>
    <lineage>
        <taxon>Eukaryota</taxon>
        <taxon>Sar</taxon>
        <taxon>Stramenopiles</taxon>
        <taxon>Oomycota</taxon>
        <taxon>Peronosporomycetes</taxon>
        <taxon>Peronosporales</taxon>
        <taxon>Peronosporaceae</taxon>
        <taxon>Phytophthora</taxon>
    </lineage>
</organism>
<feature type="compositionally biased region" description="Basic and acidic residues" evidence="1">
    <location>
        <begin position="357"/>
        <end position="380"/>
    </location>
</feature>
<accession>A0A9W6YHH1</accession>
<dbReference type="Gene3D" id="2.40.70.10">
    <property type="entry name" value="Acid Proteases"/>
    <property type="match status" value="1"/>
</dbReference>
<feature type="region of interest" description="Disordered" evidence="1">
    <location>
        <begin position="216"/>
        <end position="248"/>
    </location>
</feature>
<dbReference type="EMBL" id="BSXT01007535">
    <property type="protein sequence ID" value="GMF63901.1"/>
    <property type="molecule type" value="Genomic_DNA"/>
</dbReference>
<dbReference type="SUPFAM" id="SSF50630">
    <property type="entry name" value="Acid proteases"/>
    <property type="match status" value="1"/>
</dbReference>
<feature type="region of interest" description="Disordered" evidence="1">
    <location>
        <begin position="347"/>
        <end position="383"/>
    </location>
</feature>
<gene>
    <name evidence="2" type="ORF">Pfra01_002788300</name>
</gene>
<evidence type="ECO:0000313" key="3">
    <source>
        <dbReference type="Proteomes" id="UP001165121"/>
    </source>
</evidence>
<dbReference type="AlphaFoldDB" id="A0A9W6YHH1"/>
<dbReference type="OrthoDB" id="126002at2759"/>
<feature type="region of interest" description="Disordered" evidence="1">
    <location>
        <begin position="278"/>
        <end position="307"/>
    </location>
</feature>
<name>A0A9W6YHH1_9STRA</name>
<keyword evidence="3" id="KW-1185">Reference proteome</keyword>
<dbReference type="CDD" id="cd00303">
    <property type="entry name" value="retropepsin_like"/>
    <property type="match status" value="1"/>
</dbReference>
<reference evidence="2" key="1">
    <citation type="submission" date="2023-04" db="EMBL/GenBank/DDBJ databases">
        <title>Phytophthora fragariaefolia NBRC 109709.</title>
        <authorList>
            <person name="Ichikawa N."/>
            <person name="Sato H."/>
            <person name="Tonouchi N."/>
        </authorList>
    </citation>
    <scope>NUCLEOTIDE SEQUENCE</scope>
    <source>
        <strain evidence="2">NBRC 109709</strain>
    </source>
</reference>
<dbReference type="InterPro" id="IPR021109">
    <property type="entry name" value="Peptidase_aspartic_dom_sf"/>
</dbReference>
<evidence type="ECO:0000256" key="1">
    <source>
        <dbReference type="SAM" id="MobiDB-lite"/>
    </source>
</evidence>
<dbReference type="PROSITE" id="PS00141">
    <property type="entry name" value="ASP_PROTEASE"/>
    <property type="match status" value="1"/>
</dbReference>
<dbReference type="GO" id="GO:0004190">
    <property type="term" value="F:aspartic-type endopeptidase activity"/>
    <property type="evidence" value="ECO:0007669"/>
    <property type="project" value="InterPro"/>
</dbReference>
<comment type="caution">
    <text evidence="2">The sequence shown here is derived from an EMBL/GenBank/DDBJ whole genome shotgun (WGS) entry which is preliminary data.</text>
</comment>
<dbReference type="Proteomes" id="UP001165121">
    <property type="component" value="Unassembled WGS sequence"/>
</dbReference>
<dbReference type="InterPro" id="IPR001969">
    <property type="entry name" value="Aspartic_peptidase_AS"/>
</dbReference>
<protein>
    <submittedName>
        <fullName evidence="2">Unnamed protein product</fullName>
    </submittedName>
</protein>